<gene>
    <name evidence="1" type="ORF">RDB_LOCUS3799</name>
</gene>
<comment type="caution">
    <text evidence="1">The sequence shown here is derived from an EMBL/GenBank/DDBJ whole genome shotgun (WGS) entry which is preliminary data.</text>
</comment>
<proteinExistence type="predicted"/>
<evidence type="ECO:0000313" key="1">
    <source>
        <dbReference type="EMBL" id="CAE6414815.1"/>
    </source>
</evidence>
<dbReference type="EMBL" id="CAJMWZ010000246">
    <property type="protein sequence ID" value="CAE6414815.1"/>
    <property type="molecule type" value="Genomic_DNA"/>
</dbReference>
<evidence type="ECO:0000313" key="2">
    <source>
        <dbReference type="Proteomes" id="UP000663850"/>
    </source>
</evidence>
<organism evidence="1 2">
    <name type="scientific">Rhizoctonia solani</name>
    <dbReference type="NCBI Taxonomy" id="456999"/>
    <lineage>
        <taxon>Eukaryota</taxon>
        <taxon>Fungi</taxon>
        <taxon>Dikarya</taxon>
        <taxon>Basidiomycota</taxon>
        <taxon>Agaricomycotina</taxon>
        <taxon>Agaricomycetes</taxon>
        <taxon>Cantharellales</taxon>
        <taxon>Ceratobasidiaceae</taxon>
        <taxon>Rhizoctonia</taxon>
    </lineage>
</organism>
<dbReference type="Proteomes" id="UP000663850">
    <property type="component" value="Unassembled WGS sequence"/>
</dbReference>
<name>A0A8H2X1M6_9AGAM</name>
<protein>
    <submittedName>
        <fullName evidence="1">Uncharacterized protein</fullName>
    </submittedName>
</protein>
<dbReference type="AlphaFoldDB" id="A0A8H2X1M6"/>
<sequence>MYQKLFERSTPTPLRPKSSCFPELTPQISNLKLAGKCAPPQVLTTLHLLNDDIKSAHDIAEPFYYETISEQGVHICDYQHGIVHIRDGDYSNARWWFGQLSHPLLAKNFGQGANEKLSAGEARVRALSFITECQKVGTGTSDGQRLEEELYQQLKSLADWSIREFVEGI</sequence>
<accession>A0A8H2X1M6</accession>
<reference evidence="1" key="1">
    <citation type="submission" date="2021-01" db="EMBL/GenBank/DDBJ databases">
        <authorList>
            <person name="Kaushik A."/>
        </authorList>
    </citation>
    <scope>NUCLEOTIDE SEQUENCE</scope>
    <source>
        <strain evidence="1">Type strain: AG8-Rh-89/</strain>
    </source>
</reference>